<proteinExistence type="inferred from homology"/>
<dbReference type="PANTHER" id="PTHR10836">
    <property type="entry name" value="GLYCERALDEHYDE 3-PHOSPHATE DEHYDROGENASE"/>
    <property type="match status" value="1"/>
</dbReference>
<dbReference type="InterPro" id="IPR020829">
    <property type="entry name" value="GlycerAld_3-P_DH_cat"/>
</dbReference>
<evidence type="ECO:0000256" key="2">
    <source>
        <dbReference type="ARBA" id="ARBA00023002"/>
    </source>
</evidence>
<dbReference type="Pfam" id="PF02800">
    <property type="entry name" value="Gp_dh_C"/>
    <property type="match status" value="1"/>
</dbReference>
<accession>A0A6A3LXP3</accession>
<dbReference type="Proteomes" id="UP000429607">
    <property type="component" value="Unassembled WGS sequence"/>
</dbReference>
<dbReference type="EMBL" id="QXFV01000879">
    <property type="protein sequence ID" value="KAE9022635.1"/>
    <property type="molecule type" value="Genomic_DNA"/>
</dbReference>
<sequence length="194" mass="21014">MAATNWRPTATLSRMACPKRVASRTQELLQKTYEKYYVSDYGTTLGEQQKTAAGLLLDDLDDKPMTASETFALQVAHDALSGAAGQGGARQMTVDGPSKKDWRGDRGACFNIIPTSTGAAKAVSKVIPDLNGKLTCTSFRVPTADVSVVDMTARLVNPASFDELHSWRRCAYGCPLDNVEHLLQSINWTQPACA</sequence>
<evidence type="ECO:0000256" key="1">
    <source>
        <dbReference type="ARBA" id="ARBA00007406"/>
    </source>
</evidence>
<dbReference type="PANTHER" id="PTHR10836:SF130">
    <property type="entry name" value="TRIOSEPHOSPHATE ISOMERASE_GLYCERALDEHYDE-3-PHOSPHATE DEHYDROGENASE"/>
    <property type="match status" value="1"/>
</dbReference>
<dbReference type="GO" id="GO:0006096">
    <property type="term" value="P:glycolytic process"/>
    <property type="evidence" value="ECO:0007669"/>
    <property type="project" value="TreeGrafter"/>
</dbReference>
<dbReference type="SUPFAM" id="SSF55347">
    <property type="entry name" value="Glyceraldehyde-3-phosphate dehydrogenase-like, C-terminal domain"/>
    <property type="match status" value="1"/>
</dbReference>
<evidence type="ECO:0000313" key="4">
    <source>
        <dbReference type="EMBL" id="KAE9022635.1"/>
    </source>
</evidence>
<feature type="domain" description="Glyceraldehyde 3-phosphate dehydrogenase catalytic" evidence="3">
    <location>
        <begin position="89"/>
        <end position="166"/>
    </location>
</feature>
<gene>
    <name evidence="4" type="ORF">PR001_g13103</name>
</gene>
<comment type="caution">
    <text evidence="4">The sequence shown here is derived from an EMBL/GenBank/DDBJ whole genome shotgun (WGS) entry which is preliminary data.</text>
</comment>
<dbReference type="AlphaFoldDB" id="A0A6A3LXP3"/>
<evidence type="ECO:0000313" key="5">
    <source>
        <dbReference type="Proteomes" id="UP000429607"/>
    </source>
</evidence>
<dbReference type="GO" id="GO:0005829">
    <property type="term" value="C:cytosol"/>
    <property type="evidence" value="ECO:0007669"/>
    <property type="project" value="TreeGrafter"/>
</dbReference>
<dbReference type="Gene3D" id="3.30.360.10">
    <property type="entry name" value="Dihydrodipicolinate Reductase, domain 2"/>
    <property type="match status" value="1"/>
</dbReference>
<reference evidence="4 5" key="1">
    <citation type="submission" date="2018-09" db="EMBL/GenBank/DDBJ databases">
        <title>Genomic investigation of the strawberry pathogen Phytophthora fragariae indicates pathogenicity is determined by transcriptional variation in three key races.</title>
        <authorList>
            <person name="Adams T.M."/>
            <person name="Armitage A.D."/>
            <person name="Sobczyk M.K."/>
            <person name="Bates H.J."/>
            <person name="Dunwell J.M."/>
            <person name="Nellist C.F."/>
            <person name="Harrison R.J."/>
        </authorList>
    </citation>
    <scope>NUCLEOTIDE SEQUENCE [LARGE SCALE GENOMIC DNA]</scope>
    <source>
        <strain evidence="4 5">SCRP249</strain>
    </source>
</reference>
<protein>
    <recommendedName>
        <fullName evidence="3">Glyceraldehyde 3-phosphate dehydrogenase catalytic domain-containing protein</fullName>
    </recommendedName>
</protein>
<evidence type="ECO:0000259" key="3">
    <source>
        <dbReference type="Pfam" id="PF02800"/>
    </source>
</evidence>
<keyword evidence="2" id="KW-0560">Oxidoreductase</keyword>
<name>A0A6A3LXP3_9STRA</name>
<dbReference type="InterPro" id="IPR020831">
    <property type="entry name" value="GlycerAld/Erythrose_P_DH"/>
</dbReference>
<dbReference type="GO" id="GO:0004365">
    <property type="term" value="F:glyceraldehyde-3-phosphate dehydrogenase (NAD+) (phosphorylating) activity"/>
    <property type="evidence" value="ECO:0007669"/>
    <property type="project" value="TreeGrafter"/>
</dbReference>
<organism evidence="4 5">
    <name type="scientific">Phytophthora rubi</name>
    <dbReference type="NCBI Taxonomy" id="129364"/>
    <lineage>
        <taxon>Eukaryota</taxon>
        <taxon>Sar</taxon>
        <taxon>Stramenopiles</taxon>
        <taxon>Oomycota</taxon>
        <taxon>Peronosporomycetes</taxon>
        <taxon>Peronosporales</taxon>
        <taxon>Peronosporaceae</taxon>
        <taxon>Phytophthora</taxon>
    </lineage>
</organism>
<comment type="similarity">
    <text evidence="1">Belongs to the glyceraldehyde-3-phosphate dehydrogenase family.</text>
</comment>